<evidence type="ECO:0000256" key="10">
    <source>
        <dbReference type="ARBA" id="ARBA00022917"/>
    </source>
</evidence>
<keyword evidence="4 13" id="KW-0963">Cytoplasm</keyword>
<dbReference type="SUPFAM" id="SSF47323">
    <property type="entry name" value="Anticodon-binding domain of a subclass of class I aminoacyl-tRNA synthetases"/>
    <property type="match status" value="1"/>
</dbReference>
<evidence type="ECO:0000256" key="11">
    <source>
        <dbReference type="ARBA" id="ARBA00023146"/>
    </source>
</evidence>
<evidence type="ECO:0000256" key="4">
    <source>
        <dbReference type="ARBA" id="ARBA00022490"/>
    </source>
</evidence>
<protein>
    <recommendedName>
        <fullName evidence="13">Methionine--tRNA ligase</fullName>
        <ecNumber evidence="13">6.1.1.10</ecNumber>
    </recommendedName>
    <alternativeName>
        <fullName evidence="13">Methionyl-tRNA synthetase</fullName>
        <shortName evidence="13">MetRS</shortName>
    </alternativeName>
</protein>
<feature type="binding site" evidence="13">
    <location>
        <position position="129"/>
    </location>
    <ligand>
        <name>Zn(2+)</name>
        <dbReference type="ChEBI" id="CHEBI:29105"/>
    </ligand>
</feature>
<evidence type="ECO:0000256" key="6">
    <source>
        <dbReference type="ARBA" id="ARBA00022598"/>
    </source>
</evidence>
<comment type="caution">
    <text evidence="13">Lacks conserved residue(s) required for the propagation of feature annotation.</text>
</comment>
<feature type="binding site" evidence="13">
    <location>
        <position position="146"/>
    </location>
    <ligand>
        <name>Zn(2+)</name>
        <dbReference type="ChEBI" id="CHEBI:29105"/>
    </ligand>
</feature>
<evidence type="ECO:0000313" key="16">
    <source>
        <dbReference type="EMBL" id="RIA78606.1"/>
    </source>
</evidence>
<keyword evidence="13" id="KW-0479">Metal-binding</keyword>
<feature type="coiled-coil region" evidence="14">
    <location>
        <begin position="510"/>
        <end position="544"/>
    </location>
</feature>
<keyword evidence="17" id="KW-1185">Reference proteome</keyword>
<dbReference type="Gene3D" id="1.10.730.10">
    <property type="entry name" value="Isoleucyl-tRNA Synthetase, Domain 1"/>
    <property type="match status" value="1"/>
</dbReference>
<comment type="subunit">
    <text evidence="3 13">Homodimer.</text>
</comment>
<dbReference type="GO" id="GO:0000049">
    <property type="term" value="F:tRNA binding"/>
    <property type="evidence" value="ECO:0007669"/>
    <property type="project" value="UniProtKB-UniRule"/>
</dbReference>
<comment type="catalytic activity">
    <reaction evidence="12 13">
        <text>tRNA(Met) + L-methionine + ATP = L-methionyl-tRNA(Met) + AMP + diphosphate</text>
        <dbReference type="Rhea" id="RHEA:13481"/>
        <dbReference type="Rhea" id="RHEA-COMP:9667"/>
        <dbReference type="Rhea" id="RHEA-COMP:9698"/>
        <dbReference type="ChEBI" id="CHEBI:30616"/>
        <dbReference type="ChEBI" id="CHEBI:33019"/>
        <dbReference type="ChEBI" id="CHEBI:57844"/>
        <dbReference type="ChEBI" id="CHEBI:78442"/>
        <dbReference type="ChEBI" id="CHEBI:78530"/>
        <dbReference type="ChEBI" id="CHEBI:456215"/>
        <dbReference type="EC" id="6.1.1.10"/>
    </reaction>
</comment>
<dbReference type="OrthoDB" id="9810191at2"/>
<dbReference type="SUPFAM" id="SSF52374">
    <property type="entry name" value="Nucleotidylyl transferase"/>
    <property type="match status" value="1"/>
</dbReference>
<dbReference type="GO" id="GO:0005737">
    <property type="term" value="C:cytoplasm"/>
    <property type="evidence" value="ECO:0007669"/>
    <property type="project" value="UniProtKB-SubCell"/>
</dbReference>
<evidence type="ECO:0000256" key="3">
    <source>
        <dbReference type="ARBA" id="ARBA00011738"/>
    </source>
</evidence>
<dbReference type="InterPro" id="IPR033911">
    <property type="entry name" value="MetRS_core"/>
</dbReference>
<dbReference type="EC" id="6.1.1.10" evidence="13"/>
<dbReference type="CDD" id="cd00814">
    <property type="entry name" value="MetRS_core"/>
    <property type="match status" value="1"/>
</dbReference>
<keyword evidence="13" id="KW-0862">Zinc</keyword>
<dbReference type="Pfam" id="PF19303">
    <property type="entry name" value="Anticodon_3"/>
    <property type="match status" value="1"/>
</dbReference>
<keyword evidence="6 13" id="KW-0436">Ligase</keyword>
<keyword evidence="8 13" id="KW-0067">ATP-binding</keyword>
<dbReference type="NCBIfam" id="NF008900">
    <property type="entry name" value="PRK12267.1"/>
    <property type="match status" value="1"/>
</dbReference>
<dbReference type="Gene3D" id="2.170.220.10">
    <property type="match status" value="1"/>
</dbReference>
<feature type="domain" description="TRNA-binding" evidence="15">
    <location>
        <begin position="548"/>
        <end position="649"/>
    </location>
</feature>
<dbReference type="Proteomes" id="UP000266506">
    <property type="component" value="Unassembled WGS sequence"/>
</dbReference>
<keyword evidence="5 13" id="KW-0820">tRNA-binding</keyword>
<dbReference type="SUPFAM" id="SSF50249">
    <property type="entry name" value="Nucleic acid-binding proteins"/>
    <property type="match status" value="1"/>
</dbReference>
<keyword evidence="10 13" id="KW-0648">Protein biosynthesis</keyword>
<comment type="caution">
    <text evidence="16">The sequence shown here is derived from an EMBL/GenBank/DDBJ whole genome shotgun (WGS) entry which is preliminary data.</text>
</comment>
<evidence type="ECO:0000256" key="8">
    <source>
        <dbReference type="ARBA" id="ARBA00022840"/>
    </source>
</evidence>
<comment type="similarity">
    <text evidence="13">Belongs to the class-I aminoacyl-tRNA synthetase family. MetG type 2A subfamily.</text>
</comment>
<dbReference type="Gene3D" id="3.40.50.620">
    <property type="entry name" value="HUPs"/>
    <property type="match status" value="1"/>
</dbReference>
<dbReference type="InterPro" id="IPR014729">
    <property type="entry name" value="Rossmann-like_a/b/a_fold"/>
</dbReference>
<evidence type="ECO:0000256" key="5">
    <source>
        <dbReference type="ARBA" id="ARBA00022555"/>
    </source>
</evidence>
<dbReference type="InterPro" id="IPR023457">
    <property type="entry name" value="Met-tRNA_synth_2"/>
</dbReference>
<evidence type="ECO:0000256" key="1">
    <source>
        <dbReference type="ARBA" id="ARBA00003314"/>
    </source>
</evidence>
<proteinExistence type="inferred from homology"/>
<dbReference type="Pfam" id="PF09334">
    <property type="entry name" value="tRNA-synt_1g"/>
    <property type="match status" value="1"/>
</dbReference>
<dbReference type="InterPro" id="IPR015413">
    <property type="entry name" value="Methionyl/Leucyl_tRNA_Synth"/>
</dbReference>
<dbReference type="FunCoup" id="A0A397S1F0">
    <property type="interactions" value="346"/>
</dbReference>
<dbReference type="InterPro" id="IPR002547">
    <property type="entry name" value="tRNA-bd_dom"/>
</dbReference>
<dbReference type="PROSITE" id="PS50886">
    <property type="entry name" value="TRBD"/>
    <property type="match status" value="1"/>
</dbReference>
<evidence type="ECO:0000256" key="14">
    <source>
        <dbReference type="SAM" id="Coils"/>
    </source>
</evidence>
<dbReference type="AlphaFoldDB" id="A0A397S1F0"/>
<evidence type="ECO:0000256" key="13">
    <source>
        <dbReference type="HAMAP-Rule" id="MF_01228"/>
    </source>
</evidence>
<evidence type="ECO:0000256" key="2">
    <source>
        <dbReference type="ARBA" id="ARBA00004496"/>
    </source>
</evidence>
<reference evidence="16 17" key="1">
    <citation type="submission" date="2018-08" db="EMBL/GenBank/DDBJ databases">
        <title>Genomic Encyclopedia of Archaeal and Bacterial Type Strains, Phase II (KMG-II): from individual species to whole genera.</title>
        <authorList>
            <person name="Goeker M."/>
        </authorList>
    </citation>
    <scope>NUCLEOTIDE SEQUENCE [LARGE SCALE GENOMIC DNA]</scope>
    <source>
        <strain evidence="16 17">ATCC 27112</strain>
    </source>
</reference>
<dbReference type="NCBIfam" id="TIGR00399">
    <property type="entry name" value="metG_C_term"/>
    <property type="match status" value="1"/>
</dbReference>
<dbReference type="GO" id="GO:0006431">
    <property type="term" value="P:methionyl-tRNA aminoacylation"/>
    <property type="evidence" value="ECO:0007669"/>
    <property type="project" value="UniProtKB-UniRule"/>
</dbReference>
<dbReference type="PANTHER" id="PTHR43326:SF1">
    <property type="entry name" value="METHIONINE--TRNA LIGASE, MITOCHONDRIAL"/>
    <property type="match status" value="1"/>
</dbReference>
<evidence type="ECO:0000313" key="17">
    <source>
        <dbReference type="Proteomes" id="UP000266506"/>
    </source>
</evidence>
<dbReference type="RefSeq" id="WP_119015346.1">
    <property type="nucleotide sequence ID" value="NZ_QXEV01000001.1"/>
</dbReference>
<evidence type="ECO:0000256" key="12">
    <source>
        <dbReference type="ARBA" id="ARBA00047364"/>
    </source>
</evidence>
<comment type="function">
    <text evidence="1 13">Is required not only for elongation of protein synthesis but also for the initiation of all mRNA translation through initiator tRNA(fMet) aminoacylation.</text>
</comment>
<dbReference type="InterPro" id="IPR012340">
    <property type="entry name" value="NA-bd_OB-fold"/>
</dbReference>
<keyword evidence="9 13" id="KW-0694">RNA-binding</keyword>
<comment type="subcellular location">
    <subcellularLocation>
        <location evidence="2 13">Cytoplasm</location>
    </subcellularLocation>
</comment>
<accession>A0A397S1F0</accession>
<dbReference type="Pfam" id="PF01588">
    <property type="entry name" value="tRNA_bind"/>
    <property type="match status" value="1"/>
</dbReference>
<keyword evidence="7 13" id="KW-0547">Nucleotide-binding</keyword>
<dbReference type="Gene3D" id="2.40.50.140">
    <property type="entry name" value="Nucleic acid-binding proteins"/>
    <property type="match status" value="1"/>
</dbReference>
<gene>
    <name evidence="13" type="primary">metG</name>
    <name evidence="16" type="ORF">EI71_00167</name>
</gene>
<feature type="short sequence motif" description="'HIGH' region" evidence="13">
    <location>
        <begin position="14"/>
        <end position="24"/>
    </location>
</feature>
<dbReference type="CDD" id="cd07957">
    <property type="entry name" value="Anticodon_Ia_Met"/>
    <property type="match status" value="1"/>
</dbReference>
<keyword evidence="11 13" id="KW-0030">Aminoacyl-tRNA synthetase</keyword>
<evidence type="ECO:0000256" key="9">
    <source>
        <dbReference type="ARBA" id="ARBA00022884"/>
    </source>
</evidence>
<dbReference type="InterPro" id="IPR041872">
    <property type="entry name" value="Anticodon_Met"/>
</dbReference>
<sequence>MSDKKTFYLTTAIAYTSSKPHIGNVYEAILADAIVRYKKKDGFDTWFQTGTDEHGQKIEQKALSLGVTPKAHVDKVSKELRDTYDLMNVKYDHFIRTTDDYHEKQVALAFDKLLKKGDIYKGTYEGFYCVNCESYFTEKDLVDGCCPDCGAKVSKNSEECYFLKLEPYRERLLNYINDNPSFIEPEARKNEMINNFLKNPIPDLCVSRTSYKWGIPVISDPKHVIYVWIDALINYITGLGYDFSGNNGDLYKKFWPADIHLIGKDILRFHTIYWPIMLMALDIPLPKQVFGHPWVLMNHQKMSKHTGNVIYADELVNVFGVDAVRYYVLHEIPFAQDGNITYELVCERSNSDLANTYGNLVSRTLAMVKKYFGDEPITKGTPTEFDAPLKEAFLQAYGKYHNLMDQFKVADALEEAMKALRSANKYIDETAPWILAKDESKKDTLKNVLYNLLEAIRLGTIILEPAIPETAAKVYKALGTSKTELKDLSFGLVDSYNITPTEILFKRLDVKEVMDEVVAKEEAKKKALEEAKLAEEKAKGKEEITIDDFEKIDLVVGQIVEAKKHPKADKLLVFKINIGTEVRQIVSGIAKFYTPEELIGKKVIVVKNLKAIKLRGEESHGMLLCGSDDIDSYLELVNIDKCKPGDTVR</sequence>
<keyword evidence="14" id="KW-0175">Coiled coil</keyword>
<feature type="binding site" evidence="13">
    <location>
        <position position="132"/>
    </location>
    <ligand>
        <name>Zn(2+)</name>
        <dbReference type="ChEBI" id="CHEBI:29105"/>
    </ligand>
</feature>
<evidence type="ECO:0000259" key="15">
    <source>
        <dbReference type="PROSITE" id="PS50886"/>
    </source>
</evidence>
<dbReference type="HAMAP" id="MF_01228">
    <property type="entry name" value="Met_tRNA_synth_type2"/>
    <property type="match status" value="1"/>
</dbReference>
<dbReference type="PRINTS" id="PR01041">
    <property type="entry name" value="TRNASYNTHMET"/>
</dbReference>
<dbReference type="EMBL" id="QXEV01000001">
    <property type="protein sequence ID" value="RIA78606.1"/>
    <property type="molecule type" value="Genomic_DNA"/>
</dbReference>
<dbReference type="NCBIfam" id="TIGR00398">
    <property type="entry name" value="metG"/>
    <property type="match status" value="1"/>
</dbReference>
<dbReference type="FunFam" id="2.40.50.140:FF:000042">
    <property type="entry name" value="Methionine--tRNA ligase"/>
    <property type="match status" value="1"/>
</dbReference>
<dbReference type="GO" id="GO:0005524">
    <property type="term" value="F:ATP binding"/>
    <property type="evidence" value="ECO:0007669"/>
    <property type="project" value="UniProtKB-UniRule"/>
</dbReference>
<dbReference type="PANTHER" id="PTHR43326">
    <property type="entry name" value="METHIONYL-TRNA SYNTHETASE"/>
    <property type="match status" value="1"/>
</dbReference>
<feature type="binding site" evidence="13">
    <location>
        <position position="149"/>
    </location>
    <ligand>
        <name>Zn(2+)</name>
        <dbReference type="ChEBI" id="CHEBI:29105"/>
    </ligand>
</feature>
<dbReference type="InterPro" id="IPR014758">
    <property type="entry name" value="Met-tRNA_synth"/>
</dbReference>
<dbReference type="InterPro" id="IPR009080">
    <property type="entry name" value="tRNAsynth_Ia_anticodon-bd"/>
</dbReference>
<comment type="cofactor">
    <cofactor evidence="13">
        <name>Zn(2+)</name>
        <dbReference type="ChEBI" id="CHEBI:29105"/>
    </cofactor>
    <text evidence="13">Binds 1 zinc ion per subunit.</text>
</comment>
<dbReference type="InParanoid" id="A0A397S1F0"/>
<name>A0A397S1F0_9MOLU</name>
<evidence type="ECO:0000256" key="7">
    <source>
        <dbReference type="ARBA" id="ARBA00022741"/>
    </source>
</evidence>
<dbReference type="InterPro" id="IPR004495">
    <property type="entry name" value="Met-tRNA-synth_bsu_C"/>
</dbReference>
<organism evidence="16 17">
    <name type="scientific">Anaeroplasma bactoclasticum</name>
    <dbReference type="NCBI Taxonomy" id="2088"/>
    <lineage>
        <taxon>Bacteria</taxon>
        <taxon>Bacillati</taxon>
        <taxon>Mycoplasmatota</taxon>
        <taxon>Mollicutes</taxon>
        <taxon>Anaeroplasmatales</taxon>
        <taxon>Anaeroplasmataceae</taxon>
        <taxon>Anaeroplasma</taxon>
    </lineage>
</organism>
<dbReference type="GO" id="GO:0004825">
    <property type="term" value="F:methionine-tRNA ligase activity"/>
    <property type="evidence" value="ECO:0007669"/>
    <property type="project" value="UniProtKB-UniRule"/>
</dbReference>
<dbReference type="FunFam" id="2.170.220.10:FF:000002">
    <property type="entry name" value="Methionine--tRNA ligase"/>
    <property type="match status" value="1"/>
</dbReference>
<dbReference type="GO" id="GO:0046872">
    <property type="term" value="F:metal ion binding"/>
    <property type="evidence" value="ECO:0007669"/>
    <property type="project" value="UniProtKB-KW"/>
</dbReference>
<dbReference type="CDD" id="cd02800">
    <property type="entry name" value="tRNA_bind_EcMetRS_like"/>
    <property type="match status" value="1"/>
</dbReference>